<gene>
    <name evidence="2" type="ORF">LZ495_08675</name>
</gene>
<dbReference type="AlphaFoldDB" id="A0AA41PY19"/>
<dbReference type="SUPFAM" id="SSF55729">
    <property type="entry name" value="Acyl-CoA N-acyltransferases (Nat)"/>
    <property type="match status" value="1"/>
</dbReference>
<reference evidence="2" key="1">
    <citation type="submission" date="2022-01" db="EMBL/GenBank/DDBJ databases">
        <title>Genome-Based Taxonomic Classification of the Phylum Actinobacteria.</title>
        <authorList>
            <person name="Gao Y."/>
        </authorList>
    </citation>
    <scope>NUCLEOTIDE SEQUENCE</scope>
    <source>
        <strain evidence="2">KLBMP 8922</strain>
    </source>
</reference>
<sequence length="256" mass="27365">MTEREPLRDARGRIVADYLAGMRGGRPWADDLRAAPGTPVPDLVAAIRAGLPDWHVSVDEEVGVQLAAHGAELRRHSHCYTWDLAAAPPEPRWEFPALPRTMVMVPAGDLEAAHLTPAWMSAYPVGHPDNRHGETFESAREQLAILFDGTLIGGLMPCSVAVLDGSRPIAACLVSDRPGSAPMGGPWITEVFRDAASRYAGLGVTVLRSTLARAAQDGVRAIGLTVTEGNRARNTYDKLGFALTGSFMTLTIPPAA</sequence>
<dbReference type="EMBL" id="JAKFHA010000003">
    <property type="protein sequence ID" value="MCF2527286.1"/>
    <property type="molecule type" value="Genomic_DNA"/>
</dbReference>
<feature type="domain" description="N-acetyltransferase" evidence="1">
    <location>
        <begin position="102"/>
        <end position="256"/>
    </location>
</feature>
<proteinExistence type="predicted"/>
<dbReference type="Gene3D" id="3.40.630.30">
    <property type="match status" value="1"/>
</dbReference>
<dbReference type="RefSeq" id="WP_235051425.1">
    <property type="nucleotide sequence ID" value="NZ_JAKFHA010000003.1"/>
</dbReference>
<dbReference type="Pfam" id="PF00583">
    <property type="entry name" value="Acetyltransf_1"/>
    <property type="match status" value="1"/>
</dbReference>
<evidence type="ECO:0000259" key="1">
    <source>
        <dbReference type="PROSITE" id="PS51186"/>
    </source>
</evidence>
<protein>
    <submittedName>
        <fullName evidence="2">GNAT family N-acetyltransferase</fullName>
    </submittedName>
</protein>
<comment type="caution">
    <text evidence="2">The sequence shown here is derived from an EMBL/GenBank/DDBJ whole genome shotgun (WGS) entry which is preliminary data.</text>
</comment>
<evidence type="ECO:0000313" key="3">
    <source>
        <dbReference type="Proteomes" id="UP001165378"/>
    </source>
</evidence>
<evidence type="ECO:0000313" key="2">
    <source>
        <dbReference type="EMBL" id="MCF2527286.1"/>
    </source>
</evidence>
<organism evidence="2 3">
    <name type="scientific">Yinghuangia soli</name>
    <dbReference type="NCBI Taxonomy" id="2908204"/>
    <lineage>
        <taxon>Bacteria</taxon>
        <taxon>Bacillati</taxon>
        <taxon>Actinomycetota</taxon>
        <taxon>Actinomycetes</taxon>
        <taxon>Kitasatosporales</taxon>
        <taxon>Streptomycetaceae</taxon>
        <taxon>Yinghuangia</taxon>
    </lineage>
</organism>
<name>A0AA41PY19_9ACTN</name>
<dbReference type="GO" id="GO:0016747">
    <property type="term" value="F:acyltransferase activity, transferring groups other than amino-acyl groups"/>
    <property type="evidence" value="ECO:0007669"/>
    <property type="project" value="InterPro"/>
</dbReference>
<dbReference type="InterPro" id="IPR000182">
    <property type="entry name" value="GNAT_dom"/>
</dbReference>
<dbReference type="PROSITE" id="PS51186">
    <property type="entry name" value="GNAT"/>
    <property type="match status" value="1"/>
</dbReference>
<dbReference type="Proteomes" id="UP001165378">
    <property type="component" value="Unassembled WGS sequence"/>
</dbReference>
<dbReference type="InterPro" id="IPR016181">
    <property type="entry name" value="Acyl_CoA_acyltransferase"/>
</dbReference>
<accession>A0AA41PY19</accession>
<keyword evidence="3" id="KW-1185">Reference proteome</keyword>